<dbReference type="KEGG" id="chla:C834K_0984"/>
<dbReference type="RefSeq" id="WP_117274691.1">
    <property type="nucleotide sequence ID" value="NZ_LS992154.1"/>
</dbReference>
<evidence type="ECO:0000259" key="7">
    <source>
        <dbReference type="Pfam" id="PF00892"/>
    </source>
</evidence>
<keyword evidence="9" id="KW-1185">Reference proteome</keyword>
<dbReference type="AlphaFoldDB" id="A0A3B0Q1M1"/>
<dbReference type="InterPro" id="IPR000620">
    <property type="entry name" value="EamA_dom"/>
</dbReference>
<feature type="transmembrane region" description="Helical" evidence="6">
    <location>
        <begin position="89"/>
        <end position="108"/>
    </location>
</feature>
<dbReference type="PANTHER" id="PTHR32322:SF18">
    <property type="entry name" value="S-ADENOSYLMETHIONINE_S-ADENOSYLHOMOCYSTEINE TRANSPORTER"/>
    <property type="match status" value="1"/>
</dbReference>
<feature type="transmembrane region" description="Helical" evidence="6">
    <location>
        <begin position="28"/>
        <end position="49"/>
    </location>
</feature>
<dbReference type="GO" id="GO:0005886">
    <property type="term" value="C:plasma membrane"/>
    <property type="evidence" value="ECO:0007669"/>
    <property type="project" value="UniProtKB-SubCell"/>
</dbReference>
<keyword evidence="4 6" id="KW-1133">Transmembrane helix</keyword>
<feature type="domain" description="EamA" evidence="7">
    <location>
        <begin position="2"/>
        <end position="131"/>
    </location>
</feature>
<sequence>MSIFLVFFTAFIWSSSFAFSKLAMEASAPLFVTGSRMLIAGLVLAAIVLWKKGSLKLPKQVYIPVLILAVVGFYLTNVCEFLGLQNLSSSKACFIYGLSPFVSALFSYIQLRETVTMKKIGGLSLGLFGYLSYLFFGGDSSGNTWSWQLGIPELLLLLATCFSAFGWTLLRKIEKNSSLSVMAINAYAMLISGVLSLGHSIIVETWNPIPVSNGIVFIQAIFCLVLFSNLISYNLYAKLLRKYSSTFLSFCNLVMPLFSAFYGWLLLGESLSGSLLLAVVFMVVGCRLIYHEEFRQGYIVS</sequence>
<dbReference type="SUPFAM" id="SSF103481">
    <property type="entry name" value="Multidrug resistance efflux transporter EmrE"/>
    <property type="match status" value="2"/>
</dbReference>
<evidence type="ECO:0000256" key="2">
    <source>
        <dbReference type="ARBA" id="ARBA00022475"/>
    </source>
</evidence>
<accession>A0A3B0Q1M1</accession>
<dbReference type="Pfam" id="PF00892">
    <property type="entry name" value="EamA"/>
    <property type="match status" value="2"/>
</dbReference>
<feature type="domain" description="EamA" evidence="7">
    <location>
        <begin position="153"/>
        <end position="290"/>
    </location>
</feature>
<keyword evidence="5 6" id="KW-0472">Membrane</keyword>
<feature type="transmembrane region" description="Helical" evidence="6">
    <location>
        <begin position="271"/>
        <end position="290"/>
    </location>
</feature>
<dbReference type="EMBL" id="LS992154">
    <property type="protein sequence ID" value="SYX09415.1"/>
    <property type="molecule type" value="Genomic_DNA"/>
</dbReference>
<dbReference type="InterPro" id="IPR037185">
    <property type="entry name" value="EmrE-like"/>
</dbReference>
<keyword evidence="2" id="KW-1003">Cell membrane</keyword>
<feature type="transmembrane region" description="Helical" evidence="6">
    <location>
        <begin position="61"/>
        <end position="83"/>
    </location>
</feature>
<evidence type="ECO:0000256" key="3">
    <source>
        <dbReference type="ARBA" id="ARBA00022692"/>
    </source>
</evidence>
<feature type="transmembrane region" description="Helical" evidence="6">
    <location>
        <begin position="149"/>
        <end position="170"/>
    </location>
</feature>
<dbReference type="PANTHER" id="PTHR32322">
    <property type="entry name" value="INNER MEMBRANE TRANSPORTER"/>
    <property type="match status" value="1"/>
</dbReference>
<protein>
    <submittedName>
        <fullName evidence="8">S-adenosylmethionine/S-adenosylhomocysteine transporter,putative DMT superfamily transporter inner membrane protein,Predicted permease, DMT superfamily,carboxylate/amino acid/amine transporter,EamA...</fullName>
    </submittedName>
</protein>
<dbReference type="Proteomes" id="UP000258476">
    <property type="component" value="Chromosome"/>
</dbReference>
<organism evidence="8 9">
    <name type="scientific">Chlamydia poikilotherma</name>
    <dbReference type="NCBI Taxonomy" id="1967783"/>
    <lineage>
        <taxon>Bacteria</taxon>
        <taxon>Pseudomonadati</taxon>
        <taxon>Chlamydiota</taxon>
        <taxon>Chlamydiia</taxon>
        <taxon>Chlamydiales</taxon>
        <taxon>Chlamydiaceae</taxon>
        <taxon>Chlamydia/Chlamydophila group</taxon>
        <taxon>Chlamydia</taxon>
    </lineage>
</organism>
<comment type="subcellular location">
    <subcellularLocation>
        <location evidence="1">Cell membrane</location>
        <topology evidence="1">Multi-pass membrane protein</topology>
    </subcellularLocation>
</comment>
<evidence type="ECO:0000256" key="6">
    <source>
        <dbReference type="SAM" id="Phobius"/>
    </source>
</evidence>
<evidence type="ECO:0000313" key="8">
    <source>
        <dbReference type="EMBL" id="SYX09415.1"/>
    </source>
</evidence>
<proteinExistence type="predicted"/>
<feature type="transmembrane region" description="Helical" evidence="6">
    <location>
        <begin position="182"/>
        <end position="202"/>
    </location>
</feature>
<dbReference type="InterPro" id="IPR050638">
    <property type="entry name" value="AA-Vitamin_Transporters"/>
</dbReference>
<dbReference type="OrthoDB" id="9812547at2"/>
<keyword evidence="3 6" id="KW-0812">Transmembrane</keyword>
<evidence type="ECO:0000313" key="9">
    <source>
        <dbReference type="Proteomes" id="UP000258476"/>
    </source>
</evidence>
<evidence type="ECO:0000256" key="4">
    <source>
        <dbReference type="ARBA" id="ARBA00022989"/>
    </source>
</evidence>
<evidence type="ECO:0000256" key="5">
    <source>
        <dbReference type="ARBA" id="ARBA00023136"/>
    </source>
</evidence>
<name>A0A3B0Q1M1_9CHLA</name>
<gene>
    <name evidence="8" type="ORF">C834K_0984</name>
</gene>
<reference evidence="9" key="1">
    <citation type="submission" date="2017-11" db="EMBL/GenBank/DDBJ databases">
        <authorList>
            <person name="Seth-Smith MB H."/>
        </authorList>
    </citation>
    <scope>NUCLEOTIDE SEQUENCE [LARGE SCALE GENOMIC DNA]</scope>
</reference>
<feature type="transmembrane region" description="Helical" evidence="6">
    <location>
        <begin position="214"/>
        <end position="235"/>
    </location>
</feature>
<feature type="transmembrane region" description="Helical" evidence="6">
    <location>
        <begin position="120"/>
        <end position="137"/>
    </location>
</feature>
<feature type="transmembrane region" description="Helical" evidence="6">
    <location>
        <begin position="247"/>
        <end position="265"/>
    </location>
</feature>
<evidence type="ECO:0000256" key="1">
    <source>
        <dbReference type="ARBA" id="ARBA00004651"/>
    </source>
</evidence>